<sequence>MNLVQIGFLSLTLLALADGYLLASGGGFGGISGIFGILLLFLFIAALAKRQNIAACPANYTPTPNDPTSCIRSFSSPMKSFDEAEPACVNDGGYLLQLSTSTFPKIQELARSNSGGCSYWVQTAENADGTWYDMNFVLTPTTPGLFFLNSTNGNGGDCGLMSNAENFFIIGANCSQLHCYLCQKKV</sequence>
<evidence type="ECO:0000259" key="3">
    <source>
        <dbReference type="Pfam" id="PF00059"/>
    </source>
</evidence>
<evidence type="ECO:0000313" key="4">
    <source>
        <dbReference type="EMBL" id="KAL3836177.1"/>
    </source>
</evidence>
<feature type="transmembrane region" description="Helical" evidence="1">
    <location>
        <begin position="27"/>
        <end position="48"/>
    </location>
</feature>
<accession>A0ABD3TGL3</accession>
<organism evidence="4 5">
    <name type="scientific">Sinanodonta woodiana</name>
    <name type="common">Chinese pond mussel</name>
    <name type="synonym">Anodonta woodiana</name>
    <dbReference type="NCBI Taxonomy" id="1069815"/>
    <lineage>
        <taxon>Eukaryota</taxon>
        <taxon>Metazoa</taxon>
        <taxon>Spiralia</taxon>
        <taxon>Lophotrochozoa</taxon>
        <taxon>Mollusca</taxon>
        <taxon>Bivalvia</taxon>
        <taxon>Autobranchia</taxon>
        <taxon>Heteroconchia</taxon>
        <taxon>Palaeoheterodonta</taxon>
        <taxon>Unionida</taxon>
        <taxon>Unionoidea</taxon>
        <taxon>Unionidae</taxon>
        <taxon>Unioninae</taxon>
        <taxon>Sinanodonta</taxon>
    </lineage>
</organism>
<keyword evidence="2" id="KW-0732">Signal</keyword>
<feature type="chain" id="PRO_5044747908" description="C-type lectin domain-containing protein" evidence="2">
    <location>
        <begin position="20"/>
        <end position="186"/>
    </location>
</feature>
<dbReference type="SUPFAM" id="SSF56436">
    <property type="entry name" value="C-type lectin-like"/>
    <property type="match status" value="1"/>
</dbReference>
<keyword evidence="5" id="KW-1185">Reference proteome</keyword>
<dbReference type="InterPro" id="IPR016187">
    <property type="entry name" value="CTDL_fold"/>
</dbReference>
<gene>
    <name evidence="4" type="ORF">ACJMK2_021619</name>
</gene>
<reference evidence="4 5" key="1">
    <citation type="submission" date="2024-11" db="EMBL/GenBank/DDBJ databases">
        <title>Chromosome-level genome assembly of the freshwater bivalve Anodonta woodiana.</title>
        <authorList>
            <person name="Chen X."/>
        </authorList>
    </citation>
    <scope>NUCLEOTIDE SEQUENCE [LARGE SCALE GENOMIC DNA]</scope>
    <source>
        <strain evidence="4">MN2024</strain>
        <tissue evidence="4">Gills</tissue>
    </source>
</reference>
<protein>
    <recommendedName>
        <fullName evidence="3">C-type lectin domain-containing protein</fullName>
    </recommendedName>
</protein>
<keyword evidence="1" id="KW-0812">Transmembrane</keyword>
<proteinExistence type="predicted"/>
<dbReference type="InterPro" id="IPR016186">
    <property type="entry name" value="C-type_lectin-like/link_sf"/>
</dbReference>
<comment type="caution">
    <text evidence="4">The sequence shown here is derived from an EMBL/GenBank/DDBJ whole genome shotgun (WGS) entry which is preliminary data.</text>
</comment>
<evidence type="ECO:0000256" key="2">
    <source>
        <dbReference type="SAM" id="SignalP"/>
    </source>
</evidence>
<dbReference type="InterPro" id="IPR001304">
    <property type="entry name" value="C-type_lectin-like"/>
</dbReference>
<dbReference type="Pfam" id="PF00059">
    <property type="entry name" value="Lectin_C"/>
    <property type="match status" value="1"/>
</dbReference>
<dbReference type="Proteomes" id="UP001634394">
    <property type="component" value="Unassembled WGS sequence"/>
</dbReference>
<dbReference type="CDD" id="cd00037">
    <property type="entry name" value="CLECT"/>
    <property type="match status" value="1"/>
</dbReference>
<keyword evidence="1" id="KW-0472">Membrane</keyword>
<name>A0ABD3TGL3_SINWO</name>
<keyword evidence="1" id="KW-1133">Transmembrane helix</keyword>
<dbReference type="AlphaFoldDB" id="A0ABD3TGL3"/>
<feature type="signal peptide" evidence="2">
    <location>
        <begin position="1"/>
        <end position="19"/>
    </location>
</feature>
<feature type="domain" description="C-type lectin" evidence="3">
    <location>
        <begin position="79"/>
        <end position="184"/>
    </location>
</feature>
<evidence type="ECO:0000313" key="5">
    <source>
        <dbReference type="Proteomes" id="UP001634394"/>
    </source>
</evidence>
<dbReference type="Gene3D" id="3.10.100.10">
    <property type="entry name" value="Mannose-Binding Protein A, subunit A"/>
    <property type="match status" value="1"/>
</dbReference>
<evidence type="ECO:0000256" key="1">
    <source>
        <dbReference type="SAM" id="Phobius"/>
    </source>
</evidence>
<dbReference type="EMBL" id="JBJQND010000018">
    <property type="protein sequence ID" value="KAL3836177.1"/>
    <property type="molecule type" value="Genomic_DNA"/>
</dbReference>